<dbReference type="Proteomes" id="UP000220251">
    <property type="component" value="Unassembled WGS sequence"/>
</dbReference>
<evidence type="ECO:0000313" key="2">
    <source>
        <dbReference type="EMBL" id="CRX38668.1"/>
    </source>
</evidence>
<name>A0A0H5DR74_9BACT</name>
<evidence type="ECO:0000256" key="1">
    <source>
        <dbReference type="SAM" id="Phobius"/>
    </source>
</evidence>
<dbReference type="EMBL" id="CWGJ01000015">
    <property type="protein sequence ID" value="CRX38668.1"/>
    <property type="molecule type" value="Genomic_DNA"/>
</dbReference>
<protein>
    <submittedName>
        <fullName evidence="2">Conserved putative membrane protein</fullName>
    </submittedName>
</protein>
<gene>
    <name evidence="2" type="ORF">ELAC_1329</name>
</gene>
<feature type="transmembrane region" description="Helical" evidence="1">
    <location>
        <begin position="103"/>
        <end position="123"/>
    </location>
</feature>
<evidence type="ECO:0000313" key="3">
    <source>
        <dbReference type="Proteomes" id="UP000220251"/>
    </source>
</evidence>
<dbReference type="RefSeq" id="WP_098038528.1">
    <property type="nucleotide sequence ID" value="NZ_CWGJ01000015.1"/>
</dbReference>
<sequence length="150" mass="16615">MIEKTKYWDADLEKSPGFEHDIQDSFSQFYRVFSKPLVTDDLVKDASFTSWRGRFVCLYHLTFSIISEVFQTVKNIIALVYLSALTALDALNFAFSVEAREEFFIKVSALIGIGLGLGIRPLAFALDSLRLLGGFAINPSLAIGAKPALG</sequence>
<keyword evidence="1" id="KW-0472">Membrane</keyword>
<keyword evidence="1" id="KW-1133">Transmembrane helix</keyword>
<keyword evidence="1" id="KW-0812">Transmembrane</keyword>
<reference evidence="3" key="1">
    <citation type="submission" date="2015-06" db="EMBL/GenBank/DDBJ databases">
        <authorList>
            <person name="Bertelli C."/>
        </authorList>
    </citation>
    <scope>NUCLEOTIDE SEQUENCE [LARGE SCALE GENOMIC DNA]</scope>
    <source>
        <strain evidence="3">CRIB-30</strain>
    </source>
</reference>
<keyword evidence="3" id="KW-1185">Reference proteome</keyword>
<proteinExistence type="predicted"/>
<accession>A0A0H5DR74</accession>
<dbReference type="OrthoDB" id="22569at2"/>
<organism evidence="2 3">
    <name type="scientific">Estrella lausannensis</name>
    <dbReference type="NCBI Taxonomy" id="483423"/>
    <lineage>
        <taxon>Bacteria</taxon>
        <taxon>Pseudomonadati</taxon>
        <taxon>Chlamydiota</taxon>
        <taxon>Chlamydiia</taxon>
        <taxon>Parachlamydiales</taxon>
        <taxon>Candidatus Criblamydiaceae</taxon>
        <taxon>Estrella</taxon>
    </lineage>
</organism>
<dbReference type="AlphaFoldDB" id="A0A0H5DR74"/>